<sequence>MSRLMQICLMFIFSDALLTTAWAQIIHDAEQYILQ</sequence>
<gene>
    <name evidence="1" type="ORF">S01H1_08017</name>
</gene>
<organism evidence="1">
    <name type="scientific">marine sediment metagenome</name>
    <dbReference type="NCBI Taxonomy" id="412755"/>
    <lineage>
        <taxon>unclassified sequences</taxon>
        <taxon>metagenomes</taxon>
        <taxon>ecological metagenomes</taxon>
    </lineage>
</organism>
<feature type="non-terminal residue" evidence="1">
    <location>
        <position position="35"/>
    </location>
</feature>
<protein>
    <submittedName>
        <fullName evidence="1">Uncharacterized protein</fullName>
    </submittedName>
</protein>
<dbReference type="EMBL" id="BARS01004115">
    <property type="protein sequence ID" value="GAF73229.1"/>
    <property type="molecule type" value="Genomic_DNA"/>
</dbReference>
<name>X0RWM9_9ZZZZ</name>
<accession>X0RWM9</accession>
<reference evidence="1" key="1">
    <citation type="journal article" date="2014" name="Front. Microbiol.">
        <title>High frequency of phylogenetically diverse reductive dehalogenase-homologous genes in deep subseafloor sedimentary metagenomes.</title>
        <authorList>
            <person name="Kawai M."/>
            <person name="Futagami T."/>
            <person name="Toyoda A."/>
            <person name="Takaki Y."/>
            <person name="Nishi S."/>
            <person name="Hori S."/>
            <person name="Arai W."/>
            <person name="Tsubouchi T."/>
            <person name="Morono Y."/>
            <person name="Uchiyama I."/>
            <person name="Ito T."/>
            <person name="Fujiyama A."/>
            <person name="Inagaki F."/>
            <person name="Takami H."/>
        </authorList>
    </citation>
    <scope>NUCLEOTIDE SEQUENCE</scope>
    <source>
        <strain evidence="1">Expedition CK06-06</strain>
    </source>
</reference>
<proteinExistence type="predicted"/>
<comment type="caution">
    <text evidence="1">The sequence shown here is derived from an EMBL/GenBank/DDBJ whole genome shotgun (WGS) entry which is preliminary data.</text>
</comment>
<dbReference type="AlphaFoldDB" id="X0RWM9"/>
<evidence type="ECO:0000313" key="1">
    <source>
        <dbReference type="EMBL" id="GAF73229.1"/>
    </source>
</evidence>